<dbReference type="Gene3D" id="3.60.140.10">
    <property type="entry name" value="CNF1/YfiH-like putative cysteine hydrolases"/>
    <property type="match status" value="1"/>
</dbReference>
<dbReference type="NCBIfam" id="TIGR00726">
    <property type="entry name" value="peptidoglycan editing factor PgeF"/>
    <property type="match status" value="1"/>
</dbReference>
<dbReference type="InterPro" id="IPR038371">
    <property type="entry name" value="Cu_polyphenol_OxRdtase_sf"/>
</dbReference>
<dbReference type="InterPro" id="IPR003730">
    <property type="entry name" value="Cu_polyphenol_OxRdtase"/>
</dbReference>
<keyword evidence="6" id="KW-0862">Zinc</keyword>
<evidence type="ECO:0000256" key="5">
    <source>
        <dbReference type="ARBA" id="ARBA00022801"/>
    </source>
</evidence>
<evidence type="ECO:0000256" key="8">
    <source>
        <dbReference type="ARBA" id="ARBA00048968"/>
    </source>
</evidence>
<dbReference type="EMBL" id="CP023248">
    <property type="protein sequence ID" value="ASZ53086.1"/>
    <property type="molecule type" value="Genomic_DNA"/>
</dbReference>
<dbReference type="InterPro" id="IPR011324">
    <property type="entry name" value="Cytotoxic_necrot_fac-like_cat"/>
</dbReference>
<keyword evidence="3" id="KW-0808">Transferase</keyword>
<dbReference type="Proteomes" id="UP000191946">
    <property type="component" value="Unassembled WGS sequence"/>
</dbReference>
<keyword evidence="13" id="KW-1185">Reference proteome</keyword>
<dbReference type="Pfam" id="PF02578">
    <property type="entry name" value="Cu-oxidase_4"/>
    <property type="match status" value="1"/>
</dbReference>
<organism evidence="11">
    <name type="scientific">Vibrio parahaemolyticus</name>
    <dbReference type="NCBI Taxonomy" id="670"/>
    <lineage>
        <taxon>Bacteria</taxon>
        <taxon>Pseudomonadati</taxon>
        <taxon>Pseudomonadota</taxon>
        <taxon>Gammaproteobacteria</taxon>
        <taxon>Vibrionales</taxon>
        <taxon>Vibrionaceae</taxon>
        <taxon>Vibrio</taxon>
    </lineage>
</organism>
<dbReference type="GO" id="GO:0005507">
    <property type="term" value="F:copper ion binding"/>
    <property type="evidence" value="ECO:0007669"/>
    <property type="project" value="TreeGrafter"/>
</dbReference>
<keyword evidence="5" id="KW-0378">Hydrolase</keyword>
<evidence type="ECO:0000256" key="10">
    <source>
        <dbReference type="RuleBase" id="RU361274"/>
    </source>
</evidence>
<evidence type="ECO:0000256" key="4">
    <source>
        <dbReference type="ARBA" id="ARBA00022723"/>
    </source>
</evidence>
<comment type="similarity">
    <text evidence="2 10">Belongs to the purine nucleoside phosphorylase YfiH/LACC1 family.</text>
</comment>
<evidence type="ECO:0000313" key="11">
    <source>
        <dbReference type="EMBL" id="ASZ53086.1"/>
    </source>
</evidence>
<accession>A0A249W8Y9</accession>
<sequence length="242" mass="26007">MKAIIPNWSAPKNVKAFASTRVGGFSTGSYQGLNLGAHVGDDASIVAKNRHWLAQQANMPSVPIWLNQTHSTVVAHANAPTSIVLDADGVFTSASNVVCSAMTADCLPILLTNTQGTQVAAVHAGWRGLANGIVENALALFSGDVMAWLGPAIGPQAFEVGEDVLQAFVDFDSKAQRAFTPRNVEGKWLANMSQLATQRLNRAGVSQVFDSGLCTYQDKESFYSYRRDGVTGRQATFIWMEE</sequence>
<name>A0A249W8Y9_VIBPH</name>
<comment type="catalytic activity">
    <reaction evidence="8">
        <text>adenosine + phosphate = alpha-D-ribose 1-phosphate + adenine</text>
        <dbReference type="Rhea" id="RHEA:27642"/>
        <dbReference type="ChEBI" id="CHEBI:16335"/>
        <dbReference type="ChEBI" id="CHEBI:16708"/>
        <dbReference type="ChEBI" id="CHEBI:43474"/>
        <dbReference type="ChEBI" id="CHEBI:57720"/>
        <dbReference type="EC" id="2.4.2.1"/>
    </reaction>
    <physiologicalReaction direction="left-to-right" evidence="8">
        <dbReference type="Rhea" id="RHEA:27643"/>
    </physiologicalReaction>
</comment>
<evidence type="ECO:0000256" key="1">
    <source>
        <dbReference type="ARBA" id="ARBA00000553"/>
    </source>
</evidence>
<reference evidence="11" key="2">
    <citation type="submission" date="2017-09" db="EMBL/GenBank/DDBJ databases">
        <authorList>
            <person name="Ehlers B."/>
            <person name="Leendertz F.H."/>
        </authorList>
    </citation>
    <scope>NUCLEOTIDE SEQUENCE</scope>
    <source>
        <strain evidence="11">MAVP-26</strain>
    </source>
</reference>
<gene>
    <name evidence="12" type="ORF">AKG60_08530</name>
    <name evidence="11" type="ORF">YA91_22285</name>
</gene>
<comment type="catalytic activity">
    <reaction evidence="1">
        <text>inosine + phosphate = alpha-D-ribose 1-phosphate + hypoxanthine</text>
        <dbReference type="Rhea" id="RHEA:27646"/>
        <dbReference type="ChEBI" id="CHEBI:17368"/>
        <dbReference type="ChEBI" id="CHEBI:17596"/>
        <dbReference type="ChEBI" id="CHEBI:43474"/>
        <dbReference type="ChEBI" id="CHEBI:57720"/>
        <dbReference type="EC" id="2.4.2.1"/>
    </reaction>
    <physiologicalReaction direction="left-to-right" evidence="1">
        <dbReference type="Rhea" id="RHEA:27647"/>
    </physiologicalReaction>
</comment>
<dbReference type="GO" id="GO:0016787">
    <property type="term" value="F:hydrolase activity"/>
    <property type="evidence" value="ECO:0007669"/>
    <property type="project" value="UniProtKB-KW"/>
</dbReference>
<proteinExistence type="inferred from homology"/>
<comment type="catalytic activity">
    <reaction evidence="9">
        <text>S-methyl-5'-thioadenosine + phosphate = 5-(methylsulfanyl)-alpha-D-ribose 1-phosphate + adenine</text>
        <dbReference type="Rhea" id="RHEA:11852"/>
        <dbReference type="ChEBI" id="CHEBI:16708"/>
        <dbReference type="ChEBI" id="CHEBI:17509"/>
        <dbReference type="ChEBI" id="CHEBI:43474"/>
        <dbReference type="ChEBI" id="CHEBI:58533"/>
        <dbReference type="EC" id="2.4.2.28"/>
    </reaction>
    <physiologicalReaction direction="left-to-right" evidence="9">
        <dbReference type="Rhea" id="RHEA:11853"/>
    </physiologicalReaction>
</comment>
<evidence type="ECO:0000256" key="6">
    <source>
        <dbReference type="ARBA" id="ARBA00022833"/>
    </source>
</evidence>
<evidence type="ECO:0000313" key="13">
    <source>
        <dbReference type="Proteomes" id="UP000191946"/>
    </source>
</evidence>
<protein>
    <recommendedName>
        <fullName evidence="10">Purine nucleoside phosphorylase</fullName>
    </recommendedName>
</protein>
<dbReference type="AlphaFoldDB" id="A0A249W8Y9"/>
<keyword evidence="4" id="KW-0479">Metal-binding</keyword>
<evidence type="ECO:0000256" key="2">
    <source>
        <dbReference type="ARBA" id="ARBA00007353"/>
    </source>
</evidence>
<evidence type="ECO:0000256" key="3">
    <source>
        <dbReference type="ARBA" id="ARBA00022679"/>
    </source>
</evidence>
<evidence type="ECO:0000256" key="9">
    <source>
        <dbReference type="ARBA" id="ARBA00049893"/>
    </source>
</evidence>
<dbReference type="PANTHER" id="PTHR30616">
    <property type="entry name" value="UNCHARACTERIZED PROTEIN YFIH"/>
    <property type="match status" value="1"/>
</dbReference>
<comment type="catalytic activity">
    <reaction evidence="7">
        <text>adenosine + H2O + H(+) = inosine + NH4(+)</text>
        <dbReference type="Rhea" id="RHEA:24408"/>
        <dbReference type="ChEBI" id="CHEBI:15377"/>
        <dbReference type="ChEBI" id="CHEBI:15378"/>
        <dbReference type="ChEBI" id="CHEBI:16335"/>
        <dbReference type="ChEBI" id="CHEBI:17596"/>
        <dbReference type="ChEBI" id="CHEBI:28938"/>
        <dbReference type="EC" id="3.5.4.4"/>
    </reaction>
    <physiologicalReaction direction="left-to-right" evidence="7">
        <dbReference type="Rhea" id="RHEA:24409"/>
    </physiologicalReaction>
</comment>
<evidence type="ECO:0000313" key="12">
    <source>
        <dbReference type="EMBL" id="OQK01941.1"/>
    </source>
</evidence>
<dbReference type="SUPFAM" id="SSF64438">
    <property type="entry name" value="CNF1/YfiH-like putative cysteine hydrolases"/>
    <property type="match status" value="1"/>
</dbReference>
<dbReference type="RefSeq" id="WP_005497226.1">
    <property type="nucleotide sequence ID" value="NZ_CP023248.2"/>
</dbReference>
<evidence type="ECO:0000256" key="7">
    <source>
        <dbReference type="ARBA" id="ARBA00047989"/>
    </source>
</evidence>
<dbReference type="PANTHER" id="PTHR30616:SF2">
    <property type="entry name" value="PURINE NUCLEOSIDE PHOSPHORYLASE LACC1"/>
    <property type="match status" value="1"/>
</dbReference>
<dbReference type="EMBL" id="LHQV01000010">
    <property type="protein sequence ID" value="OQK01941.1"/>
    <property type="molecule type" value="Genomic_DNA"/>
</dbReference>
<dbReference type="GO" id="GO:0017061">
    <property type="term" value="F:S-methyl-5-thioadenosine phosphorylase activity"/>
    <property type="evidence" value="ECO:0007669"/>
    <property type="project" value="UniProtKB-EC"/>
</dbReference>
<reference evidence="12 13" key="1">
    <citation type="submission" date="2015-08" db="EMBL/GenBank/DDBJ databases">
        <title>Draft Genome Sequences of Vibrio parahaemolyticus Strains.</title>
        <authorList>
            <person name="Gonzalez-Escalona N."/>
            <person name="DePaola A."/>
        </authorList>
    </citation>
    <scope>NUCLEOTIDE SEQUENCE [LARGE SCALE GENOMIC DNA]</scope>
    <source>
        <strain evidence="12 13">CFSAN001621</strain>
    </source>
</reference>
<dbReference type="CDD" id="cd16833">
    <property type="entry name" value="YfiH"/>
    <property type="match status" value="1"/>
</dbReference>